<keyword evidence="9" id="KW-1185">Reference proteome</keyword>
<evidence type="ECO:0000313" key="9">
    <source>
        <dbReference type="Proteomes" id="UP000280834"/>
    </source>
</evidence>
<dbReference type="GO" id="GO:0031461">
    <property type="term" value="C:cullin-RING ubiquitin ligase complex"/>
    <property type="evidence" value="ECO:0007669"/>
    <property type="project" value="UniProtKB-ARBA"/>
</dbReference>
<evidence type="ECO:0000256" key="4">
    <source>
        <dbReference type="PROSITE-ProRule" id="PRU00330"/>
    </source>
</evidence>
<protein>
    <submittedName>
        <fullName evidence="10">CULLIN_2 domain-containing protein</fullName>
    </submittedName>
</protein>
<keyword evidence="6" id="KW-0472">Membrane</keyword>
<dbReference type="SUPFAM" id="SSF74788">
    <property type="entry name" value="Cullin repeat-like"/>
    <property type="match status" value="1"/>
</dbReference>
<dbReference type="Pfam" id="PF26557">
    <property type="entry name" value="Cullin_AB"/>
    <property type="match status" value="1"/>
</dbReference>
<keyword evidence="6" id="KW-1133">Transmembrane helix</keyword>
<dbReference type="InterPro" id="IPR016159">
    <property type="entry name" value="Cullin_repeat-like_dom_sf"/>
</dbReference>
<evidence type="ECO:0000256" key="2">
    <source>
        <dbReference type="ARBA" id="ARBA00006019"/>
    </source>
</evidence>
<dbReference type="WBParaSite" id="BTMF_0001115201-mRNA-1">
    <property type="protein sequence ID" value="BTMF_0001115201-mRNA-1"/>
    <property type="gene ID" value="BTMF_0001115201"/>
</dbReference>
<organism evidence="10">
    <name type="scientific">Brugia timori</name>
    <dbReference type="NCBI Taxonomy" id="42155"/>
    <lineage>
        <taxon>Eukaryota</taxon>
        <taxon>Metazoa</taxon>
        <taxon>Ecdysozoa</taxon>
        <taxon>Nematoda</taxon>
        <taxon>Chromadorea</taxon>
        <taxon>Rhabditida</taxon>
        <taxon>Spirurina</taxon>
        <taxon>Spiruromorpha</taxon>
        <taxon>Filarioidea</taxon>
        <taxon>Onchocercidae</taxon>
        <taxon>Brugia</taxon>
    </lineage>
</organism>
<sequence length="673" mass="77301">MLLISVMDIVTPKSDGGMQMSQYQCSFYSLRPKQVDFDATWKSIENSIKRIMKLQPLERRIWDYNFYDIYSLCVAIPEPLSERLYGKTKECLELHVTELYQEINSASDSDLLNTYCQLWNVYYKGALCVHNLFGYLNKQYIKIKRCTEIEGGYGAYSQYLTQKDVKEIGLVHFLFLFSLLSNYIFSFSFLGYDQSSFALLLIDLMRCDDQNHSFILADNVSDFLAMEIWRKKLIDPMEKRLVGHVLTAIAADREGRNSIPVDTVRGVIMSFVQVDDVEGMREILDKSLSNLPQNYDTYREMFEKKFLQTTTEYYTVLSNKLLSELSCSQYMESVITRIEEENERSVRFLHKSSHEKVTKLCQDVMVDAHKERLYAVCHEYIEGECMTDLHNMYRILKPINGGLSVVIREFQNFVKKTGLEIVKDMHGDNIPQQFIENVLQVYNRFSSMVTKVYYDDGDFVGALDKALQAVVNYRDDPRQAPKASERLARYTDTLLRKSGKGLSDGELDTKLTQAIIIFRYIEDKDIFQKFYSKMLANRLITNASLSKDAEESMINKLKQACGFEFTSKLSRMFTDVGLSHELTDKFVSHCAVSNVTLNVQMAVLILQAGAWPLSAPNSTPTSGVDGKDSTTAVQVTGFIVPPVLLPSIEHFERYYQASHNGRKLTWLFNLASG</sequence>
<evidence type="ECO:0000256" key="1">
    <source>
        <dbReference type="ARBA" id="ARBA00004906"/>
    </source>
</evidence>
<dbReference type="FunFam" id="1.20.1310.10:FF:000022">
    <property type="entry name" value="Cullin-2 isoform 2"/>
    <property type="match status" value="1"/>
</dbReference>
<dbReference type="AlphaFoldDB" id="A0A0R3QTV0"/>
<evidence type="ECO:0000256" key="5">
    <source>
        <dbReference type="RuleBase" id="RU003829"/>
    </source>
</evidence>
<dbReference type="FunFam" id="1.20.1310.10:FF:000001">
    <property type="entry name" value="Cullin 3"/>
    <property type="match status" value="1"/>
</dbReference>
<comment type="similarity">
    <text evidence="2 4 5">Belongs to the cullin family.</text>
</comment>
<dbReference type="InterPro" id="IPR045093">
    <property type="entry name" value="Cullin"/>
</dbReference>
<dbReference type="FunFam" id="1.20.1310.10:FF:000012">
    <property type="entry name" value="Cullin 2"/>
    <property type="match status" value="1"/>
</dbReference>
<dbReference type="InterPro" id="IPR036317">
    <property type="entry name" value="Cullin_homology_sf"/>
</dbReference>
<reference evidence="10" key="1">
    <citation type="submission" date="2017-02" db="UniProtKB">
        <authorList>
            <consortium name="WormBaseParasite"/>
        </authorList>
    </citation>
    <scope>IDENTIFICATION</scope>
</reference>
<dbReference type="PANTHER" id="PTHR11932">
    <property type="entry name" value="CULLIN"/>
    <property type="match status" value="1"/>
</dbReference>
<dbReference type="SMART" id="SM00182">
    <property type="entry name" value="CULLIN"/>
    <property type="match status" value="1"/>
</dbReference>
<name>A0A0R3QTV0_9BILA</name>
<feature type="transmembrane region" description="Helical" evidence="6">
    <location>
        <begin position="170"/>
        <end position="192"/>
    </location>
</feature>
<dbReference type="STRING" id="42155.A0A0R3QTV0"/>
<dbReference type="EMBL" id="UZAG01016810">
    <property type="protein sequence ID" value="VDO30957.1"/>
    <property type="molecule type" value="Genomic_DNA"/>
</dbReference>
<dbReference type="SUPFAM" id="SSF75632">
    <property type="entry name" value="Cullin homology domain"/>
    <property type="match status" value="1"/>
</dbReference>
<dbReference type="InterPro" id="IPR001373">
    <property type="entry name" value="Cullin_N"/>
</dbReference>
<gene>
    <name evidence="8" type="ORF">BTMF_LOCUS9184</name>
</gene>
<dbReference type="InterPro" id="IPR059120">
    <property type="entry name" value="Cullin-like_AB"/>
</dbReference>
<dbReference type="Gene3D" id="1.20.1310.10">
    <property type="entry name" value="Cullin Repeats"/>
    <property type="match status" value="4"/>
</dbReference>
<evidence type="ECO:0000313" key="8">
    <source>
        <dbReference type="EMBL" id="VDO30957.1"/>
    </source>
</evidence>
<dbReference type="Pfam" id="PF00888">
    <property type="entry name" value="Cullin"/>
    <property type="match status" value="1"/>
</dbReference>
<dbReference type="Gene3D" id="4.10.1030.10">
    <property type="entry name" value="Ring Box Chain A, domain 5"/>
    <property type="match status" value="1"/>
</dbReference>
<reference evidence="8 9" key="2">
    <citation type="submission" date="2018-11" db="EMBL/GenBank/DDBJ databases">
        <authorList>
            <consortium name="Pathogen Informatics"/>
        </authorList>
    </citation>
    <scope>NUCLEOTIDE SEQUENCE [LARGE SCALE GENOMIC DNA]</scope>
</reference>
<evidence type="ECO:0000256" key="6">
    <source>
        <dbReference type="SAM" id="Phobius"/>
    </source>
</evidence>
<dbReference type="Proteomes" id="UP000280834">
    <property type="component" value="Unassembled WGS sequence"/>
</dbReference>
<evidence type="ECO:0000259" key="7">
    <source>
        <dbReference type="PROSITE" id="PS50069"/>
    </source>
</evidence>
<proteinExistence type="inferred from homology"/>
<dbReference type="InterPro" id="IPR016158">
    <property type="entry name" value="Cullin_homology"/>
</dbReference>
<dbReference type="PROSITE" id="PS50069">
    <property type="entry name" value="CULLIN_2"/>
    <property type="match status" value="1"/>
</dbReference>
<comment type="pathway">
    <text evidence="1">Protein modification; protein ubiquitination.</text>
</comment>
<dbReference type="GO" id="GO:0031625">
    <property type="term" value="F:ubiquitin protein ligase binding"/>
    <property type="evidence" value="ECO:0007669"/>
    <property type="project" value="InterPro"/>
</dbReference>
<feature type="domain" description="Cullin family profile" evidence="7">
    <location>
        <begin position="482"/>
        <end position="673"/>
    </location>
</feature>
<evidence type="ECO:0000256" key="3">
    <source>
        <dbReference type="ARBA" id="ARBA00022786"/>
    </source>
</evidence>
<keyword evidence="6" id="KW-0812">Transmembrane</keyword>
<accession>A0A0R3QTV0</accession>
<keyword evidence="3" id="KW-0833">Ubl conjugation pathway</keyword>
<dbReference type="GO" id="GO:0006511">
    <property type="term" value="P:ubiquitin-dependent protein catabolic process"/>
    <property type="evidence" value="ECO:0007669"/>
    <property type="project" value="InterPro"/>
</dbReference>
<evidence type="ECO:0000313" key="10">
    <source>
        <dbReference type="WBParaSite" id="BTMF_0001115201-mRNA-1"/>
    </source>
</evidence>